<dbReference type="InterPro" id="IPR050564">
    <property type="entry name" value="F420-G6PD/mer"/>
</dbReference>
<keyword evidence="1" id="KW-0560">Oxidoreductase</keyword>
<organism evidence="3">
    <name type="scientific">uncultured Lysobacter sp</name>
    <dbReference type="NCBI Taxonomy" id="271060"/>
    <lineage>
        <taxon>Bacteria</taxon>
        <taxon>Pseudomonadati</taxon>
        <taxon>Pseudomonadota</taxon>
        <taxon>Gammaproteobacteria</taxon>
        <taxon>Lysobacterales</taxon>
        <taxon>Lysobacteraceae</taxon>
        <taxon>Lysobacter</taxon>
        <taxon>environmental samples</taxon>
    </lineage>
</organism>
<feature type="domain" description="Luciferase-like" evidence="2">
    <location>
        <begin position="4"/>
        <end position="291"/>
    </location>
</feature>
<sequence length="319" mass="35675">MARIGYHASHEQFTPRDLLDHVRRAEQAGFQAAMCSDHFHPWSDQQGQSGHAWSWLGAAMATTRLPFGVVNAPGARYHPAVVAQAVATLSQMFDGRFWIAVGSGEAINESITGAVWPAKDVRNRRLRECVDVMRALWSGECVTHRGEVVVEEARLYTRPAAMPQVFVAALSEETARWAAPWADGLITISQPHDTLRPIIDAFREHGGEAKPVRLQVKLAYAQTDEAARQGAWEQWRTNVFGEGVPSDLRTPADYEAAACFVRPEDVERKVRVSSDPARQAAWLHEDLQLGFDELQLHNVHREQARFIDDFGARVLPALR</sequence>
<name>A0A6J4KLJ5_9GAMM</name>
<evidence type="ECO:0000256" key="1">
    <source>
        <dbReference type="ARBA" id="ARBA00023002"/>
    </source>
</evidence>
<proteinExistence type="predicted"/>
<dbReference type="AlphaFoldDB" id="A0A6J4KLJ5"/>
<dbReference type="EMBL" id="CADCUA010000173">
    <property type="protein sequence ID" value="CAA9309408.1"/>
    <property type="molecule type" value="Genomic_DNA"/>
</dbReference>
<protein>
    <submittedName>
        <fullName evidence="3">Similar to F420-dependent glucose-6-phosphate dehydrogenase, Mext_1273 family</fullName>
    </submittedName>
</protein>
<dbReference type="PANTHER" id="PTHR43244">
    <property type="match status" value="1"/>
</dbReference>
<dbReference type="NCBIfam" id="TIGR03885">
    <property type="entry name" value="flavin_revert"/>
    <property type="match status" value="1"/>
</dbReference>
<dbReference type="Pfam" id="PF00296">
    <property type="entry name" value="Bac_luciferase"/>
    <property type="match status" value="1"/>
</dbReference>
<dbReference type="SUPFAM" id="SSF51679">
    <property type="entry name" value="Bacterial luciferase-like"/>
    <property type="match status" value="1"/>
</dbReference>
<dbReference type="GO" id="GO:0016705">
    <property type="term" value="F:oxidoreductase activity, acting on paired donors, with incorporation or reduction of molecular oxygen"/>
    <property type="evidence" value="ECO:0007669"/>
    <property type="project" value="InterPro"/>
</dbReference>
<dbReference type="InterPro" id="IPR036661">
    <property type="entry name" value="Luciferase-like_sf"/>
</dbReference>
<evidence type="ECO:0000259" key="2">
    <source>
        <dbReference type="Pfam" id="PF00296"/>
    </source>
</evidence>
<evidence type="ECO:0000313" key="3">
    <source>
        <dbReference type="EMBL" id="CAA9309408.1"/>
    </source>
</evidence>
<dbReference type="NCBIfam" id="TIGR03557">
    <property type="entry name" value="F420_G6P_family"/>
    <property type="match status" value="1"/>
</dbReference>
<dbReference type="InterPro" id="IPR011251">
    <property type="entry name" value="Luciferase-like_dom"/>
</dbReference>
<reference evidence="3" key="1">
    <citation type="submission" date="2020-02" db="EMBL/GenBank/DDBJ databases">
        <authorList>
            <person name="Meier V. D."/>
        </authorList>
    </citation>
    <scope>NUCLEOTIDE SEQUENCE</scope>
    <source>
        <strain evidence="3">AVDCRST_MAG71</strain>
    </source>
</reference>
<dbReference type="InterPro" id="IPR019945">
    <property type="entry name" value="F420_G6P_DH-rel"/>
</dbReference>
<dbReference type="Gene3D" id="3.20.20.30">
    <property type="entry name" value="Luciferase-like domain"/>
    <property type="match status" value="1"/>
</dbReference>
<dbReference type="PANTHER" id="PTHR43244:SF1">
    <property type="entry name" value="5,10-METHYLENETETRAHYDROMETHANOPTERIN REDUCTASE"/>
    <property type="match status" value="1"/>
</dbReference>
<dbReference type="InterPro" id="IPR023907">
    <property type="entry name" value="Non-F420_Flavin_OxRdtase"/>
</dbReference>
<accession>A0A6J4KLJ5</accession>
<dbReference type="CDD" id="cd01097">
    <property type="entry name" value="Tetrahydromethanopterin_reductase"/>
    <property type="match status" value="1"/>
</dbReference>
<gene>
    <name evidence="3" type="ORF">AVDCRST_MAG71-591</name>
</gene>